<dbReference type="EMBL" id="SHMG01000002">
    <property type="protein sequence ID" value="TAA45633.1"/>
    <property type="molecule type" value="Genomic_DNA"/>
</dbReference>
<proteinExistence type="predicted"/>
<protein>
    <submittedName>
        <fullName evidence="1">Uncharacterized protein</fullName>
    </submittedName>
</protein>
<organism evidence="1 2">
    <name type="scientific">Pseudoxanthomonas winnipegensis</name>
    <dbReference type="NCBI Taxonomy" id="2480810"/>
    <lineage>
        <taxon>Bacteria</taxon>
        <taxon>Pseudomonadati</taxon>
        <taxon>Pseudomonadota</taxon>
        <taxon>Gammaproteobacteria</taxon>
        <taxon>Lysobacterales</taxon>
        <taxon>Lysobacteraceae</taxon>
        <taxon>Pseudoxanthomonas</taxon>
    </lineage>
</organism>
<dbReference type="RefSeq" id="WP_130533725.1">
    <property type="nucleotide sequence ID" value="NZ_SHMG01000002.1"/>
</dbReference>
<comment type="caution">
    <text evidence="1">The sequence shown here is derived from an EMBL/GenBank/DDBJ whole genome shotgun (WGS) entry which is preliminary data.</text>
</comment>
<sequence>MDYLVVNGMGGVPQRPVRATALIQNRVVSATGANYKPTPVLKGSVDLTGLHRIVNRYGITGNAGSGGPTLPTYGQIFPSGR</sequence>
<reference evidence="1 2" key="1">
    <citation type="submission" date="2019-02" db="EMBL/GenBank/DDBJ databases">
        <title>WGS of Pseudoxanthomonas species novum from clinical isolates.</title>
        <authorList>
            <person name="Bernier A.-M."/>
            <person name="Bernard K."/>
            <person name="Vachon A."/>
        </authorList>
    </citation>
    <scope>NUCLEOTIDE SEQUENCE [LARGE SCALE GENOMIC DNA]</scope>
    <source>
        <strain evidence="1 2">NML130969</strain>
    </source>
</reference>
<evidence type="ECO:0000313" key="2">
    <source>
        <dbReference type="Proteomes" id="UP000294164"/>
    </source>
</evidence>
<dbReference type="AlphaFoldDB" id="A0A4Q8M7A0"/>
<evidence type="ECO:0000313" key="1">
    <source>
        <dbReference type="EMBL" id="TAA45633.1"/>
    </source>
</evidence>
<gene>
    <name evidence="1" type="ORF">EA655_05450</name>
</gene>
<dbReference type="Proteomes" id="UP000294164">
    <property type="component" value="Unassembled WGS sequence"/>
</dbReference>
<accession>A0A4Q8M7A0</accession>
<name>A0A4Q8M7A0_9GAMM</name>